<feature type="domain" description="Reverse transcriptase RNase H-like" evidence="8">
    <location>
        <begin position="282"/>
        <end position="374"/>
    </location>
</feature>
<keyword evidence="1" id="KW-0808">Transferase</keyword>
<evidence type="ECO:0000259" key="7">
    <source>
        <dbReference type="Pfam" id="PF00078"/>
    </source>
</evidence>
<dbReference type="EMBL" id="JBBPBN010000013">
    <property type="protein sequence ID" value="KAK9026784.1"/>
    <property type="molecule type" value="Genomic_DNA"/>
</dbReference>
<name>A0ABR2SP75_9ROSI</name>
<organism evidence="9 10">
    <name type="scientific">Hibiscus sabdariffa</name>
    <name type="common">roselle</name>
    <dbReference type="NCBI Taxonomy" id="183260"/>
    <lineage>
        <taxon>Eukaryota</taxon>
        <taxon>Viridiplantae</taxon>
        <taxon>Streptophyta</taxon>
        <taxon>Embryophyta</taxon>
        <taxon>Tracheophyta</taxon>
        <taxon>Spermatophyta</taxon>
        <taxon>Magnoliopsida</taxon>
        <taxon>eudicotyledons</taxon>
        <taxon>Gunneridae</taxon>
        <taxon>Pentapetalae</taxon>
        <taxon>rosids</taxon>
        <taxon>malvids</taxon>
        <taxon>Malvales</taxon>
        <taxon>Malvaceae</taxon>
        <taxon>Malvoideae</taxon>
        <taxon>Hibiscus</taxon>
    </lineage>
</organism>
<evidence type="ECO:0000256" key="3">
    <source>
        <dbReference type="ARBA" id="ARBA00022722"/>
    </source>
</evidence>
<dbReference type="InterPro" id="IPR043128">
    <property type="entry name" value="Rev_trsase/Diguanyl_cyclase"/>
</dbReference>
<evidence type="ECO:0008006" key="11">
    <source>
        <dbReference type="Google" id="ProtNLM"/>
    </source>
</evidence>
<dbReference type="Pfam" id="PF00078">
    <property type="entry name" value="RVT_1"/>
    <property type="match status" value="1"/>
</dbReference>
<dbReference type="Pfam" id="PF17917">
    <property type="entry name" value="RT_RNaseH"/>
    <property type="match status" value="1"/>
</dbReference>
<keyword evidence="6" id="KW-0695">RNA-directed DNA polymerase</keyword>
<dbReference type="CDD" id="cd01647">
    <property type="entry name" value="RT_LTR"/>
    <property type="match status" value="1"/>
</dbReference>
<evidence type="ECO:0000256" key="5">
    <source>
        <dbReference type="ARBA" id="ARBA00022801"/>
    </source>
</evidence>
<dbReference type="SUPFAM" id="SSF56672">
    <property type="entry name" value="DNA/RNA polymerases"/>
    <property type="match status" value="1"/>
</dbReference>
<dbReference type="CDD" id="cd09274">
    <property type="entry name" value="RNase_HI_RT_Ty3"/>
    <property type="match status" value="1"/>
</dbReference>
<dbReference type="Proteomes" id="UP001396334">
    <property type="component" value="Unassembled WGS sequence"/>
</dbReference>
<evidence type="ECO:0000256" key="6">
    <source>
        <dbReference type="ARBA" id="ARBA00022918"/>
    </source>
</evidence>
<keyword evidence="2" id="KW-0548">Nucleotidyltransferase</keyword>
<gene>
    <name evidence="9" type="ORF">V6N11_039618</name>
</gene>
<keyword evidence="4" id="KW-0255">Endonuclease</keyword>
<dbReference type="InterPro" id="IPR050951">
    <property type="entry name" value="Retrovirus_Pol_polyprotein"/>
</dbReference>
<sequence length="402" mass="46158">MYHVRGREDEESLDVIAGEHQAWIDCYNRRLYLRGLGKESILLIDRKPTSIFAAIALQDEYDFGLPSMPIVSEFIDVFPEELPGLPPTREVEFGIDIHPGTNPVSITPYRMAPIELKDLKKQLEELQSKGFIRPSTSPWGAPVLFVKKNDVSMRLCIDYRQLNRVTIKNKTRYGHFEFLVIPFGLTNAPASFMDLMNRVFKPYLDKCVVVFIDDILIYSLAFLGHIISANGIMVDPKKVQTILDWRPPRNVSEVRSFLGLAGYYRRFVKGFSAIALPLTKLLRNDASHSGLGCVLMEGENVIAYASRQFKPHELNYPTHDLELAAVVFALKIWRHYLYGEKCHMFTDQKSLKYLLTQKDLNLRQRRWMELLKDYDLVIDYHAGKANIVADALSRKPNSGKPF</sequence>
<accession>A0ABR2SP75</accession>
<feature type="domain" description="Reverse transcriptase" evidence="7">
    <location>
        <begin position="167"/>
        <end position="219"/>
    </location>
</feature>
<evidence type="ECO:0000313" key="9">
    <source>
        <dbReference type="EMBL" id="KAK9026784.1"/>
    </source>
</evidence>
<dbReference type="Gene3D" id="3.10.10.10">
    <property type="entry name" value="HIV Type 1 Reverse Transcriptase, subunit A, domain 1"/>
    <property type="match status" value="2"/>
</dbReference>
<dbReference type="InterPro" id="IPR043502">
    <property type="entry name" value="DNA/RNA_pol_sf"/>
</dbReference>
<keyword evidence="5" id="KW-0378">Hydrolase</keyword>
<protein>
    <recommendedName>
        <fullName evidence="11">Reverse transcriptase</fullName>
    </recommendedName>
</protein>
<proteinExistence type="predicted"/>
<dbReference type="Gene3D" id="3.30.70.270">
    <property type="match status" value="2"/>
</dbReference>
<dbReference type="InterPro" id="IPR000477">
    <property type="entry name" value="RT_dom"/>
</dbReference>
<keyword evidence="3" id="KW-0540">Nuclease</keyword>
<evidence type="ECO:0000256" key="2">
    <source>
        <dbReference type="ARBA" id="ARBA00022695"/>
    </source>
</evidence>
<comment type="caution">
    <text evidence="9">The sequence shown here is derived from an EMBL/GenBank/DDBJ whole genome shotgun (WGS) entry which is preliminary data.</text>
</comment>
<evidence type="ECO:0000313" key="10">
    <source>
        <dbReference type="Proteomes" id="UP001396334"/>
    </source>
</evidence>
<evidence type="ECO:0000259" key="8">
    <source>
        <dbReference type="Pfam" id="PF17917"/>
    </source>
</evidence>
<dbReference type="PANTHER" id="PTHR37984">
    <property type="entry name" value="PROTEIN CBG26694"/>
    <property type="match status" value="1"/>
</dbReference>
<dbReference type="PANTHER" id="PTHR37984:SF5">
    <property type="entry name" value="PROTEIN NYNRIN-LIKE"/>
    <property type="match status" value="1"/>
</dbReference>
<evidence type="ECO:0000256" key="4">
    <source>
        <dbReference type="ARBA" id="ARBA00022759"/>
    </source>
</evidence>
<reference evidence="9 10" key="1">
    <citation type="journal article" date="2024" name="G3 (Bethesda)">
        <title>Genome assembly of Hibiscus sabdariffa L. provides insights into metabolisms of medicinal natural products.</title>
        <authorList>
            <person name="Kim T."/>
        </authorList>
    </citation>
    <scope>NUCLEOTIDE SEQUENCE [LARGE SCALE GENOMIC DNA]</scope>
    <source>
        <strain evidence="9">TK-2024</strain>
        <tissue evidence="9">Old leaves</tissue>
    </source>
</reference>
<evidence type="ECO:0000256" key="1">
    <source>
        <dbReference type="ARBA" id="ARBA00022679"/>
    </source>
</evidence>
<keyword evidence="10" id="KW-1185">Reference proteome</keyword>
<dbReference type="InterPro" id="IPR041373">
    <property type="entry name" value="RT_RNaseH"/>
</dbReference>